<evidence type="ECO:0000256" key="5">
    <source>
        <dbReference type="ARBA" id="ARBA00023295"/>
    </source>
</evidence>
<dbReference type="InterPro" id="IPR000421">
    <property type="entry name" value="FA58C"/>
</dbReference>
<dbReference type="PANTHER" id="PTHR10030:SF37">
    <property type="entry name" value="ALPHA-L-FUCOSIDASE-RELATED"/>
    <property type="match status" value="1"/>
</dbReference>
<dbReference type="GO" id="GO:0016740">
    <property type="term" value="F:transferase activity"/>
    <property type="evidence" value="ECO:0007669"/>
    <property type="project" value="UniProtKB-KW"/>
</dbReference>
<dbReference type="EMBL" id="SWBQ01000001">
    <property type="protein sequence ID" value="TKC08527.1"/>
    <property type="molecule type" value="Genomic_DNA"/>
</dbReference>
<evidence type="ECO:0000256" key="6">
    <source>
        <dbReference type="SAM" id="SignalP"/>
    </source>
</evidence>
<dbReference type="InterPro" id="IPR000933">
    <property type="entry name" value="Glyco_hydro_29"/>
</dbReference>
<feature type="chain" id="PRO_5020623971" description="alpha-L-fucosidase" evidence="6">
    <location>
        <begin position="20"/>
        <end position="483"/>
    </location>
</feature>
<dbReference type="GO" id="GO:0006004">
    <property type="term" value="P:fucose metabolic process"/>
    <property type="evidence" value="ECO:0007669"/>
    <property type="project" value="TreeGrafter"/>
</dbReference>
<evidence type="ECO:0000256" key="1">
    <source>
        <dbReference type="ARBA" id="ARBA00007951"/>
    </source>
</evidence>
<dbReference type="Pfam" id="PF01120">
    <property type="entry name" value="Alpha_L_fucos"/>
    <property type="match status" value="1"/>
</dbReference>
<dbReference type="SUPFAM" id="SSF51445">
    <property type="entry name" value="(Trans)glycosidases"/>
    <property type="match status" value="1"/>
</dbReference>
<dbReference type="InterPro" id="IPR017853">
    <property type="entry name" value="GH"/>
</dbReference>
<evidence type="ECO:0000256" key="4">
    <source>
        <dbReference type="ARBA" id="ARBA00022801"/>
    </source>
</evidence>
<feature type="signal peptide" evidence="6">
    <location>
        <begin position="1"/>
        <end position="19"/>
    </location>
</feature>
<proteinExistence type="inferred from homology"/>
<comment type="similarity">
    <text evidence="1">Belongs to the glycosyl hydrolase 29 family.</text>
</comment>
<dbReference type="PROSITE" id="PS50022">
    <property type="entry name" value="FA58C_3"/>
    <property type="match status" value="1"/>
</dbReference>
<dbReference type="Gene3D" id="3.20.20.80">
    <property type="entry name" value="Glycosidases"/>
    <property type="match status" value="1"/>
</dbReference>
<evidence type="ECO:0000259" key="7">
    <source>
        <dbReference type="PROSITE" id="PS50022"/>
    </source>
</evidence>
<name>A0A4U1CL73_9SPHI</name>
<feature type="domain" description="F5/8 type C" evidence="7">
    <location>
        <begin position="344"/>
        <end position="483"/>
    </location>
</feature>
<dbReference type="GO" id="GO:0005764">
    <property type="term" value="C:lysosome"/>
    <property type="evidence" value="ECO:0007669"/>
    <property type="project" value="TreeGrafter"/>
</dbReference>
<dbReference type="AlphaFoldDB" id="A0A4U1CL73"/>
<gene>
    <name evidence="8" type="ORF">FA047_00040</name>
</gene>
<sequence length="483" mass="55152">MKYFLSYLCFFLFYIAVQAQSVNPNPNPLQKQVIKRGYGLFMHFGINTFNQTEWSDGTLPVSSYQPTALNCDQWIADAKEAGARHVVLTVKHHDGFCLWNSQYTDYDVAASPVKTDVVKAVADACKKYGVQFGIYYSLWDRHEPSYKAADKKEYIKYMKNQLTELLTNYGPVCELWFDGAWDRKAEDWDVSGLYELTKKLQPNCAFTFNHTIGVGQNAKGIGQPRNFKEGDVIRFYPVDFRTKDPNLVRSDDPKIYSYGTQSYYLPFEHTICLSDRWNWFQKKDIIAARPLDELEQLFYWCTSNDNVLLLNYPPDQTGQQRANERERLLELADRLGIRGGKKPLPKAKVNLAMGQPIIATSSAPEKPADKANDTDMESYWMAAEDKSSLEISFKKPQKVRQISLLEYADVKDLGDGFSSERSFRTTAFNVEAYIGSSWKTIHEGTTIGACLTFKLKNPVQAQKVKINILAATKPVGFYHISIE</sequence>
<comment type="caution">
    <text evidence="8">The sequence shown here is derived from an EMBL/GenBank/DDBJ whole genome shotgun (WGS) entry which is preliminary data.</text>
</comment>
<protein>
    <recommendedName>
        <fullName evidence="2">alpha-L-fucosidase</fullName>
        <ecNumber evidence="2">3.2.1.51</ecNumber>
    </recommendedName>
</protein>
<dbReference type="SMART" id="SM00812">
    <property type="entry name" value="Alpha_L_fucos"/>
    <property type="match status" value="1"/>
</dbReference>
<reference evidence="8 9" key="1">
    <citation type="submission" date="2019-04" db="EMBL/GenBank/DDBJ databases">
        <title>Pedobacter sp. RP-3-15 sp. nov., isolated from Arctic soil.</title>
        <authorList>
            <person name="Dahal R.H."/>
            <person name="Kim D.-U."/>
        </authorList>
    </citation>
    <scope>NUCLEOTIDE SEQUENCE [LARGE SCALE GENOMIC DNA]</scope>
    <source>
        <strain evidence="8 9">RP-3-15</strain>
    </source>
</reference>
<dbReference type="EC" id="3.2.1.51" evidence="2"/>
<dbReference type="OrthoDB" id="107551at2"/>
<dbReference type="GO" id="GO:0016139">
    <property type="term" value="P:glycoside catabolic process"/>
    <property type="evidence" value="ECO:0007669"/>
    <property type="project" value="TreeGrafter"/>
</dbReference>
<dbReference type="SUPFAM" id="SSF49785">
    <property type="entry name" value="Galactose-binding domain-like"/>
    <property type="match status" value="1"/>
</dbReference>
<dbReference type="Pfam" id="PF00754">
    <property type="entry name" value="F5_F8_type_C"/>
    <property type="match status" value="1"/>
</dbReference>
<dbReference type="PANTHER" id="PTHR10030">
    <property type="entry name" value="ALPHA-L-FUCOSIDASE"/>
    <property type="match status" value="1"/>
</dbReference>
<keyword evidence="4" id="KW-0378">Hydrolase</keyword>
<keyword evidence="3 6" id="KW-0732">Signal</keyword>
<dbReference type="GO" id="GO:0004560">
    <property type="term" value="F:alpha-L-fucosidase activity"/>
    <property type="evidence" value="ECO:0007669"/>
    <property type="project" value="InterPro"/>
</dbReference>
<dbReference type="Proteomes" id="UP000307244">
    <property type="component" value="Unassembled WGS sequence"/>
</dbReference>
<dbReference type="InterPro" id="IPR057739">
    <property type="entry name" value="Glyco_hydro_29_N"/>
</dbReference>
<dbReference type="Gene3D" id="2.60.120.260">
    <property type="entry name" value="Galactose-binding domain-like"/>
    <property type="match status" value="1"/>
</dbReference>
<evidence type="ECO:0000256" key="3">
    <source>
        <dbReference type="ARBA" id="ARBA00022729"/>
    </source>
</evidence>
<evidence type="ECO:0000313" key="8">
    <source>
        <dbReference type="EMBL" id="TKC08527.1"/>
    </source>
</evidence>
<evidence type="ECO:0000256" key="2">
    <source>
        <dbReference type="ARBA" id="ARBA00012662"/>
    </source>
</evidence>
<evidence type="ECO:0000313" key="9">
    <source>
        <dbReference type="Proteomes" id="UP000307244"/>
    </source>
</evidence>
<dbReference type="InterPro" id="IPR008979">
    <property type="entry name" value="Galactose-bd-like_sf"/>
</dbReference>
<organism evidence="8 9">
    <name type="scientific">Pedobacter frigoris</name>
    <dbReference type="NCBI Taxonomy" id="2571272"/>
    <lineage>
        <taxon>Bacteria</taxon>
        <taxon>Pseudomonadati</taxon>
        <taxon>Bacteroidota</taxon>
        <taxon>Sphingobacteriia</taxon>
        <taxon>Sphingobacteriales</taxon>
        <taxon>Sphingobacteriaceae</taxon>
        <taxon>Pedobacter</taxon>
    </lineage>
</organism>
<keyword evidence="8" id="KW-0808">Transferase</keyword>
<accession>A0A4U1CL73</accession>
<keyword evidence="9" id="KW-1185">Reference proteome</keyword>
<keyword evidence="5" id="KW-0326">Glycosidase</keyword>
<dbReference type="RefSeq" id="WP_136833949.1">
    <property type="nucleotide sequence ID" value="NZ_SWBQ01000001.1"/>
</dbReference>